<keyword evidence="2" id="KW-1185">Reference proteome</keyword>
<accession>A0A849IFQ8</accession>
<comment type="caution">
    <text evidence="1">The sequence shown here is derived from an EMBL/GenBank/DDBJ whole genome shotgun (WGS) entry which is preliminary data.</text>
</comment>
<dbReference type="RefSeq" id="WP_171220558.1">
    <property type="nucleotide sequence ID" value="NZ_JABEPP010000007.1"/>
</dbReference>
<evidence type="ECO:0000313" key="1">
    <source>
        <dbReference type="EMBL" id="NNM75055.1"/>
    </source>
</evidence>
<gene>
    <name evidence="1" type="ORF">HJG44_22090</name>
</gene>
<organism evidence="1 2">
    <name type="scientific">Enterovirga aerilata</name>
    <dbReference type="NCBI Taxonomy" id="2730920"/>
    <lineage>
        <taxon>Bacteria</taxon>
        <taxon>Pseudomonadati</taxon>
        <taxon>Pseudomonadota</taxon>
        <taxon>Alphaproteobacteria</taxon>
        <taxon>Hyphomicrobiales</taxon>
        <taxon>Methylobacteriaceae</taxon>
        <taxon>Enterovirga</taxon>
    </lineage>
</organism>
<name>A0A849IFQ8_9HYPH</name>
<sequence length="75" mass="8595">MRGLLRRIQSLWSWRAVRQDGVWVYCENSITGRRSAHWTGGCYGPLDQQWLRDGDFVHGPRGSYVVGAESEIWAG</sequence>
<dbReference type="EMBL" id="JABEPP010000007">
    <property type="protein sequence ID" value="NNM75055.1"/>
    <property type="molecule type" value="Genomic_DNA"/>
</dbReference>
<dbReference type="AlphaFoldDB" id="A0A849IFQ8"/>
<protein>
    <submittedName>
        <fullName evidence="1">Uncharacterized protein</fullName>
    </submittedName>
</protein>
<dbReference type="Proteomes" id="UP000564885">
    <property type="component" value="Unassembled WGS sequence"/>
</dbReference>
<evidence type="ECO:0000313" key="2">
    <source>
        <dbReference type="Proteomes" id="UP000564885"/>
    </source>
</evidence>
<reference evidence="1 2" key="1">
    <citation type="submission" date="2020-04" db="EMBL/GenBank/DDBJ databases">
        <title>Enterovirga sp. isolate from soil.</title>
        <authorList>
            <person name="Chea S."/>
            <person name="Kim D.-U."/>
        </authorList>
    </citation>
    <scope>NUCLEOTIDE SEQUENCE [LARGE SCALE GENOMIC DNA]</scope>
    <source>
        <strain evidence="1 2">DB1703</strain>
    </source>
</reference>
<proteinExistence type="predicted"/>